<protein>
    <submittedName>
        <fullName evidence="2">Glycosyl transferase</fullName>
    </submittedName>
</protein>
<gene>
    <name evidence="2" type="ORF">BK131_00620</name>
</gene>
<dbReference type="EMBL" id="MRTJ01000001">
    <property type="protein sequence ID" value="OMF18040.1"/>
    <property type="molecule type" value="Genomic_DNA"/>
</dbReference>
<evidence type="ECO:0000259" key="1">
    <source>
        <dbReference type="Pfam" id="PF00535"/>
    </source>
</evidence>
<evidence type="ECO:0000313" key="2">
    <source>
        <dbReference type="EMBL" id="OMF18040.1"/>
    </source>
</evidence>
<sequence length="369" mass="41916">MIVKNEERTLARCLDSVAGIADEIVIVDTGSSDRTMDIAAQYTDQVYTYEWKEDFAAARNESFAKATQEYILWLDADDVLLPSERAKLAVLKQQLPSEGETAAVILNYTLAEGPEGSPLVTDRRLRLVKRDAGCRWHGRLHEQLSFPPSGVITADIAVTHRREAGHHSARNVRILRKWIAEEGVAQGRLLFYYAGECYDRKQYAAAARGYAKLLEQPSGYREDRLIACARLAECYERLGEPGRKLGALLQSFQYDLPHADFCCAIAACFHERQEPISAIYWYMQAVDVSSRDPGLRPVPEACRTWLPHARLSLCYAHLGNWEHALMHNTKAREYLPNDPGLLANRQKLEVVIRKEMKEREERGEVSPRK</sequence>
<dbReference type="OrthoDB" id="9815923at2"/>
<dbReference type="Gene3D" id="3.90.550.10">
    <property type="entry name" value="Spore Coat Polysaccharide Biosynthesis Protein SpsA, Chain A"/>
    <property type="match status" value="1"/>
</dbReference>
<dbReference type="InterPro" id="IPR001173">
    <property type="entry name" value="Glyco_trans_2-like"/>
</dbReference>
<dbReference type="AlphaFoldDB" id="A0A1R1C7H3"/>
<comment type="caution">
    <text evidence="2">The sequence shown here is derived from an EMBL/GenBank/DDBJ whole genome shotgun (WGS) entry which is preliminary data.</text>
</comment>
<dbReference type="Gene3D" id="1.25.40.10">
    <property type="entry name" value="Tetratricopeptide repeat domain"/>
    <property type="match status" value="1"/>
</dbReference>
<evidence type="ECO:0000313" key="3">
    <source>
        <dbReference type="Proteomes" id="UP000187134"/>
    </source>
</evidence>
<dbReference type="SUPFAM" id="SSF48452">
    <property type="entry name" value="TPR-like"/>
    <property type="match status" value="1"/>
</dbReference>
<dbReference type="CDD" id="cd02511">
    <property type="entry name" value="Beta4Glucosyltransferase"/>
    <property type="match status" value="1"/>
</dbReference>
<dbReference type="Pfam" id="PF00535">
    <property type="entry name" value="Glycos_transf_2"/>
    <property type="match status" value="1"/>
</dbReference>
<name>A0A1R1C7H3_PAEAM</name>
<dbReference type="InterPro" id="IPR011990">
    <property type="entry name" value="TPR-like_helical_dom_sf"/>
</dbReference>
<accession>A0A1R1C7H3</accession>
<reference evidence="2 3" key="1">
    <citation type="submission" date="2016-11" db="EMBL/GenBank/DDBJ databases">
        <title>Paenibacillus species isolates.</title>
        <authorList>
            <person name="Beno S.M."/>
        </authorList>
    </citation>
    <scope>NUCLEOTIDE SEQUENCE [LARGE SCALE GENOMIC DNA]</scope>
    <source>
        <strain evidence="2 3">FSL H8-0246</strain>
    </source>
</reference>
<keyword evidence="2" id="KW-0808">Transferase</keyword>
<dbReference type="SUPFAM" id="SSF53448">
    <property type="entry name" value="Nucleotide-diphospho-sugar transferases"/>
    <property type="match status" value="1"/>
</dbReference>
<feature type="domain" description="Glycosyltransferase 2-like" evidence="1">
    <location>
        <begin position="1"/>
        <end position="85"/>
    </location>
</feature>
<dbReference type="PANTHER" id="PTHR43630:SF2">
    <property type="entry name" value="GLYCOSYLTRANSFERASE"/>
    <property type="match status" value="1"/>
</dbReference>
<dbReference type="PANTHER" id="PTHR43630">
    <property type="entry name" value="POLY-BETA-1,6-N-ACETYL-D-GLUCOSAMINE SYNTHASE"/>
    <property type="match status" value="1"/>
</dbReference>
<dbReference type="InterPro" id="IPR029044">
    <property type="entry name" value="Nucleotide-diphossugar_trans"/>
</dbReference>
<dbReference type="Proteomes" id="UP000187134">
    <property type="component" value="Unassembled WGS sequence"/>
</dbReference>
<proteinExistence type="predicted"/>
<organism evidence="2 3">
    <name type="scientific">Paenibacillus amylolyticus</name>
    <dbReference type="NCBI Taxonomy" id="1451"/>
    <lineage>
        <taxon>Bacteria</taxon>
        <taxon>Bacillati</taxon>
        <taxon>Bacillota</taxon>
        <taxon>Bacilli</taxon>
        <taxon>Bacillales</taxon>
        <taxon>Paenibacillaceae</taxon>
        <taxon>Paenibacillus</taxon>
    </lineage>
</organism>
<dbReference type="GO" id="GO:0016740">
    <property type="term" value="F:transferase activity"/>
    <property type="evidence" value="ECO:0007669"/>
    <property type="project" value="UniProtKB-KW"/>
</dbReference>